<reference evidence="3 4" key="1">
    <citation type="journal article" date="2015" name="Nature">
        <title>rRNA introns, odd ribosomes, and small enigmatic genomes across a large radiation of phyla.</title>
        <authorList>
            <person name="Brown C.T."/>
            <person name="Hug L.A."/>
            <person name="Thomas B.C."/>
            <person name="Sharon I."/>
            <person name="Castelle C.J."/>
            <person name="Singh A."/>
            <person name="Wilkins M.J."/>
            <person name="Williams K.H."/>
            <person name="Banfield J.F."/>
        </authorList>
    </citation>
    <scope>NUCLEOTIDE SEQUENCE [LARGE SCALE GENOMIC DNA]</scope>
</reference>
<name>A0A0G1BP32_9BACT</name>
<feature type="domain" description="HIT" evidence="2">
    <location>
        <begin position="5"/>
        <end position="109"/>
    </location>
</feature>
<dbReference type="InterPro" id="IPR011146">
    <property type="entry name" value="HIT-like"/>
</dbReference>
<dbReference type="InterPro" id="IPR036265">
    <property type="entry name" value="HIT-like_sf"/>
</dbReference>
<gene>
    <name evidence="3" type="ORF">UV48_C0022G0003</name>
</gene>
<evidence type="ECO:0000256" key="1">
    <source>
        <dbReference type="PROSITE-ProRule" id="PRU00464"/>
    </source>
</evidence>
<dbReference type="Pfam" id="PF01230">
    <property type="entry name" value="HIT"/>
    <property type="match status" value="1"/>
</dbReference>
<dbReference type="EMBL" id="LCEQ01000022">
    <property type="protein sequence ID" value="KKS74999.1"/>
    <property type="molecule type" value="Genomic_DNA"/>
</dbReference>
<evidence type="ECO:0000313" key="4">
    <source>
        <dbReference type="Proteomes" id="UP000034563"/>
    </source>
</evidence>
<dbReference type="SUPFAM" id="SSF54197">
    <property type="entry name" value="HIT-like"/>
    <property type="match status" value="1"/>
</dbReference>
<accession>A0A0G1BP32</accession>
<dbReference type="Gene3D" id="3.30.428.10">
    <property type="entry name" value="HIT-like"/>
    <property type="match status" value="1"/>
</dbReference>
<dbReference type="Proteomes" id="UP000034563">
    <property type="component" value="Unassembled WGS sequence"/>
</dbReference>
<comment type="caution">
    <text evidence="1">Lacks conserved residue(s) required for the propagation of feature annotation.</text>
</comment>
<comment type="caution">
    <text evidence="3">The sequence shown here is derived from an EMBL/GenBank/DDBJ whole genome shotgun (WGS) entry which is preliminary data.</text>
</comment>
<organism evidence="3 4">
    <name type="scientific">Candidatus Azambacteria bacterium GW2011_GWA2_42_9</name>
    <dbReference type="NCBI Taxonomy" id="1618613"/>
    <lineage>
        <taxon>Bacteria</taxon>
        <taxon>Candidatus Azamiibacteriota</taxon>
    </lineage>
</organism>
<dbReference type="PROSITE" id="PS51084">
    <property type="entry name" value="HIT_2"/>
    <property type="match status" value="1"/>
</dbReference>
<sequence>MGENQCVFCVRSKLEERIIYENEKYYVVATLGQIKLGYTLLIPKRHVLCFGAMTKLEIEEATAMISCLDRYTAEEFHCSPIIFENGIVGQTIKHAYLHFVPASLQLTERVKIDFPGKEMDIVPSLDWVRLMYSDRQTPYLFWNDCNRKSVICWNPPAPLYYFRKIIAEMLGVPERADWRAMDSGVDRRLWSETVIRLKKYF</sequence>
<evidence type="ECO:0000259" key="2">
    <source>
        <dbReference type="PROSITE" id="PS51084"/>
    </source>
</evidence>
<proteinExistence type="predicted"/>
<evidence type="ECO:0000313" key="3">
    <source>
        <dbReference type="EMBL" id="KKS74999.1"/>
    </source>
</evidence>
<dbReference type="GO" id="GO:0003824">
    <property type="term" value="F:catalytic activity"/>
    <property type="evidence" value="ECO:0007669"/>
    <property type="project" value="InterPro"/>
</dbReference>
<protein>
    <recommendedName>
        <fullName evidence="2">HIT domain-containing protein</fullName>
    </recommendedName>
</protein>
<dbReference type="AlphaFoldDB" id="A0A0G1BP32"/>